<keyword evidence="3" id="KW-1185">Reference proteome</keyword>
<keyword evidence="1" id="KW-1133">Transmembrane helix</keyword>
<name>A0ABQ1SFJ7_9FLAO</name>
<gene>
    <name evidence="2" type="ORF">GCM10010832_08730</name>
</gene>
<evidence type="ECO:0000313" key="3">
    <source>
        <dbReference type="Proteomes" id="UP000599179"/>
    </source>
</evidence>
<dbReference type="EMBL" id="BMGM01000003">
    <property type="protein sequence ID" value="GGE30530.1"/>
    <property type="molecule type" value="Genomic_DNA"/>
</dbReference>
<sequence length="320" mass="36728">MTKIDINKKKITKSLSQTNWKAILFFTTFTFLLWIILQFTKTHNVDDEISIAFSDVPVKEILSVQEIQLPINIEQTGFSLFKKQFIDGKIVFPINELQKKDSVYVFQSSLFITQIAKKLKLSTEEFSVTNKEVIIPFDVKATKKVPIHSNIEINYAKSYASYKGVQINRDSVNIAGPTNEIKGIKSIETEELILKYVRKNSSGELPLLKPFTDAVALEFDKVDYAFEVEKFSEQSFNLPIQLKNAPDNYQVELIPNSITIKFQSSLDELENINEEDFQIECNFNSALSEASILVPKLTEKPKKAIRIQLTPNRIEYILRK</sequence>
<evidence type="ECO:0000313" key="2">
    <source>
        <dbReference type="EMBL" id="GGE30530.1"/>
    </source>
</evidence>
<dbReference type="Gene3D" id="2.170.120.40">
    <property type="entry name" value="YbbR-like domain"/>
    <property type="match status" value="1"/>
</dbReference>
<evidence type="ECO:0008006" key="4">
    <source>
        <dbReference type="Google" id="ProtNLM"/>
    </source>
</evidence>
<dbReference type="Proteomes" id="UP000599179">
    <property type="component" value="Unassembled WGS sequence"/>
</dbReference>
<organism evidence="2 3">
    <name type="scientific">Psychroflexus planctonicus</name>
    <dbReference type="NCBI Taxonomy" id="1526575"/>
    <lineage>
        <taxon>Bacteria</taxon>
        <taxon>Pseudomonadati</taxon>
        <taxon>Bacteroidota</taxon>
        <taxon>Flavobacteriia</taxon>
        <taxon>Flavobacteriales</taxon>
        <taxon>Flavobacteriaceae</taxon>
        <taxon>Psychroflexus</taxon>
    </lineage>
</organism>
<reference evidence="3" key="1">
    <citation type="journal article" date="2019" name="Int. J. Syst. Evol. Microbiol.">
        <title>The Global Catalogue of Microorganisms (GCM) 10K type strain sequencing project: providing services to taxonomists for standard genome sequencing and annotation.</title>
        <authorList>
            <consortium name="The Broad Institute Genomics Platform"/>
            <consortium name="The Broad Institute Genome Sequencing Center for Infectious Disease"/>
            <person name="Wu L."/>
            <person name="Ma J."/>
        </authorList>
    </citation>
    <scope>NUCLEOTIDE SEQUENCE [LARGE SCALE GENOMIC DNA]</scope>
    <source>
        <strain evidence="3">CGMCC 1.12931</strain>
    </source>
</reference>
<accession>A0ABQ1SFJ7</accession>
<proteinExistence type="predicted"/>
<dbReference type="Gene3D" id="2.170.120.30">
    <property type="match status" value="1"/>
</dbReference>
<evidence type="ECO:0000256" key="1">
    <source>
        <dbReference type="SAM" id="Phobius"/>
    </source>
</evidence>
<protein>
    <recommendedName>
        <fullName evidence="4">YbbR-like protein</fullName>
    </recommendedName>
</protein>
<keyword evidence="1" id="KW-0812">Transmembrane</keyword>
<feature type="transmembrane region" description="Helical" evidence="1">
    <location>
        <begin position="20"/>
        <end position="37"/>
    </location>
</feature>
<keyword evidence="1" id="KW-0472">Membrane</keyword>
<dbReference type="RefSeq" id="WP_188457878.1">
    <property type="nucleotide sequence ID" value="NZ_BMGM01000003.1"/>
</dbReference>
<comment type="caution">
    <text evidence="2">The sequence shown here is derived from an EMBL/GenBank/DDBJ whole genome shotgun (WGS) entry which is preliminary data.</text>
</comment>